<feature type="domain" description="C2H2-type" evidence="12">
    <location>
        <begin position="225"/>
        <end position="248"/>
    </location>
</feature>
<dbReference type="InterPro" id="IPR013087">
    <property type="entry name" value="Znf_C2H2_type"/>
</dbReference>
<keyword evidence="5 11" id="KW-0863">Zinc-finger</keyword>
<dbReference type="FunFam" id="3.30.160.60:FF:000052">
    <property type="entry name" value="zinc finger protein 546 isoform X1"/>
    <property type="match status" value="1"/>
</dbReference>
<keyword evidence="14" id="KW-1185">Reference proteome</keyword>
<evidence type="ECO:0000256" key="7">
    <source>
        <dbReference type="ARBA" id="ARBA00023015"/>
    </source>
</evidence>
<organism evidence="13 14">
    <name type="scientific">Meganyctiphanes norvegica</name>
    <name type="common">Northern krill</name>
    <name type="synonym">Thysanopoda norvegica</name>
    <dbReference type="NCBI Taxonomy" id="48144"/>
    <lineage>
        <taxon>Eukaryota</taxon>
        <taxon>Metazoa</taxon>
        <taxon>Ecdysozoa</taxon>
        <taxon>Arthropoda</taxon>
        <taxon>Crustacea</taxon>
        <taxon>Multicrustacea</taxon>
        <taxon>Malacostraca</taxon>
        <taxon>Eumalacostraca</taxon>
        <taxon>Eucarida</taxon>
        <taxon>Euphausiacea</taxon>
        <taxon>Euphausiidae</taxon>
        <taxon>Meganyctiphanes</taxon>
    </lineage>
</organism>
<keyword evidence="7" id="KW-0805">Transcription regulation</keyword>
<evidence type="ECO:0000313" key="13">
    <source>
        <dbReference type="EMBL" id="CAL4131776.1"/>
    </source>
</evidence>
<dbReference type="PROSITE" id="PS50157">
    <property type="entry name" value="ZINC_FINGER_C2H2_2"/>
    <property type="match status" value="3"/>
</dbReference>
<keyword evidence="9" id="KW-0804">Transcription</keyword>
<protein>
    <recommendedName>
        <fullName evidence="12">C2H2-type domain-containing protein</fullName>
    </recommendedName>
</protein>
<keyword evidence="6" id="KW-0862">Zinc</keyword>
<evidence type="ECO:0000256" key="3">
    <source>
        <dbReference type="ARBA" id="ARBA00022723"/>
    </source>
</evidence>
<dbReference type="Pfam" id="PF00096">
    <property type="entry name" value="zf-C2H2"/>
    <property type="match status" value="1"/>
</dbReference>
<dbReference type="InterPro" id="IPR036236">
    <property type="entry name" value="Znf_C2H2_sf"/>
</dbReference>
<dbReference type="PROSITE" id="PS00028">
    <property type="entry name" value="ZINC_FINGER_C2H2_1"/>
    <property type="match status" value="2"/>
</dbReference>
<evidence type="ECO:0000256" key="6">
    <source>
        <dbReference type="ARBA" id="ARBA00022833"/>
    </source>
</evidence>
<evidence type="ECO:0000256" key="9">
    <source>
        <dbReference type="ARBA" id="ARBA00023163"/>
    </source>
</evidence>
<dbReference type="GO" id="GO:0000978">
    <property type="term" value="F:RNA polymerase II cis-regulatory region sequence-specific DNA binding"/>
    <property type="evidence" value="ECO:0007669"/>
    <property type="project" value="TreeGrafter"/>
</dbReference>
<dbReference type="Gene3D" id="3.30.160.60">
    <property type="entry name" value="Classic Zinc Finger"/>
    <property type="match status" value="3"/>
</dbReference>
<dbReference type="FunFam" id="3.30.160.60:FF:000557">
    <property type="entry name" value="zinc finger and SCAN domain-containing protein 29"/>
    <property type="match status" value="1"/>
</dbReference>
<proteinExistence type="inferred from homology"/>
<keyword evidence="3" id="KW-0479">Metal-binding</keyword>
<keyword evidence="10" id="KW-0539">Nucleus</keyword>
<evidence type="ECO:0000256" key="2">
    <source>
        <dbReference type="ARBA" id="ARBA00006991"/>
    </source>
</evidence>
<dbReference type="GO" id="GO:0001227">
    <property type="term" value="F:DNA-binding transcription repressor activity, RNA polymerase II-specific"/>
    <property type="evidence" value="ECO:0007669"/>
    <property type="project" value="TreeGrafter"/>
</dbReference>
<dbReference type="AlphaFoldDB" id="A0AAV2RPV5"/>
<dbReference type="Proteomes" id="UP001497623">
    <property type="component" value="Unassembled WGS sequence"/>
</dbReference>
<dbReference type="SMART" id="SM00355">
    <property type="entry name" value="ZnF_C2H2"/>
    <property type="match status" value="4"/>
</dbReference>
<dbReference type="PANTHER" id="PTHR24399">
    <property type="entry name" value="ZINC FINGER AND BTB DOMAIN-CONTAINING"/>
    <property type="match status" value="1"/>
</dbReference>
<dbReference type="PANTHER" id="PTHR24399:SF23">
    <property type="entry name" value="C2H2-TYPE DOMAIN-CONTAINING PROTEIN"/>
    <property type="match status" value="1"/>
</dbReference>
<evidence type="ECO:0000256" key="5">
    <source>
        <dbReference type="ARBA" id="ARBA00022771"/>
    </source>
</evidence>
<dbReference type="FunFam" id="3.30.160.60:FF:000224">
    <property type="entry name" value="Zinc finger protein 329"/>
    <property type="match status" value="1"/>
</dbReference>
<comment type="caution">
    <text evidence="13">The sequence shown here is derived from an EMBL/GenBank/DDBJ whole genome shotgun (WGS) entry which is preliminary data.</text>
</comment>
<accession>A0AAV2RPV5</accession>
<evidence type="ECO:0000256" key="11">
    <source>
        <dbReference type="PROSITE-ProRule" id="PRU00042"/>
    </source>
</evidence>
<gene>
    <name evidence="13" type="ORF">MNOR_LOCUS26835</name>
</gene>
<keyword evidence="8" id="KW-0238">DNA-binding</keyword>
<reference evidence="13 14" key="1">
    <citation type="submission" date="2024-05" db="EMBL/GenBank/DDBJ databases">
        <authorList>
            <person name="Wallberg A."/>
        </authorList>
    </citation>
    <scope>NUCLEOTIDE SEQUENCE [LARGE SCALE GENOMIC DNA]</scope>
</reference>
<comment type="subcellular location">
    <subcellularLocation>
        <location evidence="1">Nucleus</location>
    </subcellularLocation>
</comment>
<evidence type="ECO:0000256" key="10">
    <source>
        <dbReference type="ARBA" id="ARBA00023242"/>
    </source>
</evidence>
<feature type="domain" description="C2H2-type" evidence="12">
    <location>
        <begin position="167"/>
        <end position="196"/>
    </location>
</feature>
<comment type="similarity">
    <text evidence="2">Belongs to the krueppel C2H2-type zinc-finger protein family.</text>
</comment>
<evidence type="ECO:0000256" key="1">
    <source>
        <dbReference type="ARBA" id="ARBA00004123"/>
    </source>
</evidence>
<evidence type="ECO:0000256" key="4">
    <source>
        <dbReference type="ARBA" id="ARBA00022737"/>
    </source>
</evidence>
<keyword evidence="4" id="KW-0677">Repeat</keyword>
<dbReference type="GO" id="GO:0005654">
    <property type="term" value="C:nucleoplasm"/>
    <property type="evidence" value="ECO:0007669"/>
    <property type="project" value="TreeGrafter"/>
</dbReference>
<evidence type="ECO:0000313" key="14">
    <source>
        <dbReference type="Proteomes" id="UP001497623"/>
    </source>
</evidence>
<evidence type="ECO:0000256" key="8">
    <source>
        <dbReference type="ARBA" id="ARBA00023125"/>
    </source>
</evidence>
<dbReference type="GO" id="GO:0008270">
    <property type="term" value="F:zinc ion binding"/>
    <property type="evidence" value="ECO:0007669"/>
    <property type="project" value="UniProtKB-KW"/>
</dbReference>
<sequence length="267" mass="31499">MSESFVEEECESKIDQGFSLYNITQNKEVEVKHDNVKIIKPDDSYYTQKVLWKLPYGHCKVKVKEETKVIEAKINIQDVHIKLEKFEIYEEPILAFTGECYLVKHELTHTLGCESSHHDVHRCNFWDKVFSQNKQLVIHLGSHLRVTIQRLDTHPVPVPVYTEESPYKCKQCDKTFPHSRREHLVRHLDIHTGDKPYRCNRCEKDFSQNSIFTIHPRTHHREKPYKCSQCDRAYSENNHLIVHLRIHTSLLFIVSDVTGAFHVEVLL</sequence>
<dbReference type="EMBL" id="CAXKWB010027336">
    <property type="protein sequence ID" value="CAL4131776.1"/>
    <property type="molecule type" value="Genomic_DNA"/>
</dbReference>
<name>A0AAV2RPV5_MEGNR</name>
<evidence type="ECO:0000259" key="12">
    <source>
        <dbReference type="PROSITE" id="PS50157"/>
    </source>
</evidence>
<dbReference type="SUPFAM" id="SSF57667">
    <property type="entry name" value="beta-beta-alpha zinc fingers"/>
    <property type="match status" value="2"/>
</dbReference>
<feature type="domain" description="C2H2-type" evidence="12">
    <location>
        <begin position="197"/>
        <end position="224"/>
    </location>
</feature>